<gene>
    <name evidence="4" type="ORF">FME351_LOCUS18521</name>
    <name evidence="5" type="ORF">HFQ381_LOCUS19782</name>
    <name evidence="3" type="ORF">KIK155_LOCUS4699</name>
    <name evidence="2" type="ORF">LUA448_LOCUS10868</name>
    <name evidence="1" type="ORF">TIS948_LOCUS12671</name>
    <name evidence="7" type="ORF">TOA249_LOCUS27465</name>
    <name evidence="6" type="ORF">TSG867_LOCUS27448</name>
</gene>
<sequence length="178" mass="21000">MEIIKSDNSHRAFNFTDEYLDWLIDGYDKNGVLLPFIGIKYCTDDVDEKCKCRRCEKSRRNKWPYIESLAANLLYLSGLQMDEINGSEVKRFEDCLFNDFINNMQRFYSHVTDLCYSQNDEFSLHILNLFRNGSFNKRLYNGATPAIFANCYSNQERMSNMTSYYIRKSSILQKKSSN</sequence>
<reference evidence="7" key="1">
    <citation type="submission" date="2021-02" db="EMBL/GenBank/DDBJ databases">
        <authorList>
            <person name="Nowell W R."/>
        </authorList>
    </citation>
    <scope>NUCLEOTIDE SEQUENCE</scope>
</reference>
<dbReference type="Proteomes" id="UP000663851">
    <property type="component" value="Unassembled WGS sequence"/>
</dbReference>
<evidence type="ECO:0000313" key="7">
    <source>
        <dbReference type="EMBL" id="CAF4858215.1"/>
    </source>
</evidence>
<dbReference type="EMBL" id="CAJNYU010002296">
    <property type="protein sequence ID" value="CAF3531807.1"/>
    <property type="molecule type" value="Genomic_DNA"/>
</dbReference>
<dbReference type="EMBL" id="CAJNYD010001308">
    <property type="protein sequence ID" value="CAF3329378.1"/>
    <property type="molecule type" value="Genomic_DNA"/>
</dbReference>
<accession>A0A821SGX4</accession>
<name>A0A821SGX4_9BILA</name>
<dbReference type="OrthoDB" id="10316721at2759"/>
<dbReference type="EMBL" id="CAJOBQ010003128">
    <property type="protein sequence ID" value="CAF4594889.1"/>
    <property type="molecule type" value="Genomic_DNA"/>
</dbReference>
<dbReference type="EMBL" id="CAJNYV010000519">
    <property type="protein sequence ID" value="CAF3363442.1"/>
    <property type="molecule type" value="Genomic_DNA"/>
</dbReference>
<dbReference type="EMBL" id="CAJOBO010001632">
    <property type="protein sequence ID" value="CAF4396662.1"/>
    <property type="molecule type" value="Genomic_DNA"/>
</dbReference>
<evidence type="ECO:0000313" key="1">
    <source>
        <dbReference type="EMBL" id="CAF3202517.1"/>
    </source>
</evidence>
<evidence type="ECO:0000313" key="8">
    <source>
        <dbReference type="Proteomes" id="UP000663838"/>
    </source>
</evidence>
<evidence type="ECO:0000313" key="3">
    <source>
        <dbReference type="EMBL" id="CAF3363442.1"/>
    </source>
</evidence>
<evidence type="ECO:0000313" key="4">
    <source>
        <dbReference type="EMBL" id="CAF3531807.1"/>
    </source>
</evidence>
<dbReference type="EMBL" id="CAJOBS010003504">
    <property type="protein sequence ID" value="CAF4858215.1"/>
    <property type="molecule type" value="Genomic_DNA"/>
</dbReference>
<dbReference type="AlphaFoldDB" id="A0A821SGX4"/>
<dbReference type="EMBL" id="CAJNXB010001925">
    <property type="protein sequence ID" value="CAF3202517.1"/>
    <property type="molecule type" value="Genomic_DNA"/>
</dbReference>
<dbReference type="Proteomes" id="UP000663833">
    <property type="component" value="Unassembled WGS sequence"/>
</dbReference>
<dbReference type="Proteomes" id="UP000663869">
    <property type="component" value="Unassembled WGS sequence"/>
</dbReference>
<protein>
    <submittedName>
        <fullName evidence="7">Uncharacterized protein</fullName>
    </submittedName>
</protein>
<evidence type="ECO:0000313" key="6">
    <source>
        <dbReference type="EMBL" id="CAF4594889.1"/>
    </source>
</evidence>
<dbReference type="Proteomes" id="UP000663825">
    <property type="component" value="Unassembled WGS sequence"/>
</dbReference>
<evidence type="ECO:0000313" key="2">
    <source>
        <dbReference type="EMBL" id="CAF3329378.1"/>
    </source>
</evidence>
<dbReference type="Proteomes" id="UP000663838">
    <property type="component" value="Unassembled WGS sequence"/>
</dbReference>
<evidence type="ECO:0000313" key="5">
    <source>
        <dbReference type="EMBL" id="CAF4396662.1"/>
    </source>
</evidence>
<dbReference type="Proteomes" id="UP000663862">
    <property type="component" value="Unassembled WGS sequence"/>
</dbReference>
<proteinExistence type="predicted"/>
<organism evidence="7 8">
    <name type="scientific">Rotaria socialis</name>
    <dbReference type="NCBI Taxonomy" id="392032"/>
    <lineage>
        <taxon>Eukaryota</taxon>
        <taxon>Metazoa</taxon>
        <taxon>Spiralia</taxon>
        <taxon>Gnathifera</taxon>
        <taxon>Rotifera</taxon>
        <taxon>Eurotatoria</taxon>
        <taxon>Bdelloidea</taxon>
        <taxon>Philodinida</taxon>
        <taxon>Philodinidae</taxon>
        <taxon>Rotaria</taxon>
    </lineage>
</organism>
<dbReference type="Proteomes" id="UP000663865">
    <property type="component" value="Unassembled WGS sequence"/>
</dbReference>
<comment type="caution">
    <text evidence="7">The sequence shown here is derived from an EMBL/GenBank/DDBJ whole genome shotgun (WGS) entry which is preliminary data.</text>
</comment>